<dbReference type="Pfam" id="PF07690">
    <property type="entry name" value="MFS_1"/>
    <property type="match status" value="1"/>
</dbReference>
<dbReference type="OrthoDB" id="29061at2157"/>
<keyword evidence="2 5" id="KW-0812">Transmembrane</keyword>
<sequence length="395" mass="42049">MKYKILTLTSISHFINDGNSWFLPVSFTFLIEYLDISKFLVGVLSGIFFGVSALASPLVTRLVDRSNTHARIMGLGILLWGFGLILFGSSISINSLPLMILAVAIAGFSSAFYHPLGAAILSITYKGNAGTALGINGSMGSLGRAIYPTLMLAIFGFFYRNMFLTSLILGVISILASLPSFFANIQLDTRKDDSANIKSNTSNSSFSIVAIILLTISALLRSIFTQGISQFLPTLLVGSFDYSYSVNLGEALSIALSAAVVGQPILGLLSDRVGRRSIYGISSVGAVISFLLFLRIPNIVFLCIFGFFTFSAFPLMLSLVGDFVPRNSTSFANSIVWGLGVTGGGVIGPILMGSLSQVSNLIFASEILSIVGVISALVVPFIPKPPKKSKVPLFG</sequence>
<dbReference type="InterPro" id="IPR020846">
    <property type="entry name" value="MFS_dom"/>
</dbReference>
<dbReference type="PANTHER" id="PTHR43129">
    <property type="entry name" value="FOSMIDOMYCIN RESISTANCE PROTEIN"/>
    <property type="match status" value="1"/>
</dbReference>
<dbReference type="STRING" id="1435377.SUSAZ_05995"/>
<feature type="domain" description="Major facilitator superfamily (MFS) profile" evidence="6">
    <location>
        <begin position="5"/>
        <end position="387"/>
    </location>
</feature>
<dbReference type="EMBL" id="CP013695">
    <property type="protein sequence ID" value="ALU31253.1"/>
    <property type="molecule type" value="Genomic_DNA"/>
</dbReference>
<dbReference type="GeneID" id="14551760"/>
<dbReference type="EMBL" id="CP013694">
    <property type="protein sequence ID" value="ALU28542.1"/>
    <property type="molecule type" value="Genomic_DNA"/>
</dbReference>
<dbReference type="PANTHER" id="PTHR43129:SF1">
    <property type="entry name" value="FOSMIDOMYCIN RESISTANCE PROTEIN"/>
    <property type="match status" value="1"/>
</dbReference>
<feature type="transmembrane region" description="Helical" evidence="5">
    <location>
        <begin position="142"/>
        <end position="159"/>
    </location>
</feature>
<evidence type="ECO:0000256" key="4">
    <source>
        <dbReference type="ARBA" id="ARBA00023136"/>
    </source>
</evidence>
<protein>
    <submittedName>
        <fullName evidence="7">MFS transporter</fullName>
    </submittedName>
</protein>
<proteinExistence type="predicted"/>
<gene>
    <name evidence="7" type="ORF">ATY89_00220</name>
    <name evidence="8" type="ORF">ATZ20_03265</name>
</gene>
<comment type="subcellular location">
    <subcellularLocation>
        <location evidence="1">Membrane</location>
        <topology evidence="1">Multi-pass membrane protein</topology>
    </subcellularLocation>
</comment>
<feature type="transmembrane region" description="Helical" evidence="5">
    <location>
        <begin position="335"/>
        <end position="355"/>
    </location>
</feature>
<feature type="transmembrane region" description="Helical" evidence="5">
    <location>
        <begin position="361"/>
        <end position="382"/>
    </location>
</feature>
<reference evidence="9 10" key="1">
    <citation type="submission" date="2015-12" db="EMBL/GenBank/DDBJ databases">
        <title>A stable core within a dynamic pangenome in Sulfolobus acidocaldarius.</title>
        <authorList>
            <person name="Anderson R."/>
            <person name="Kouris A."/>
            <person name="Seward C."/>
            <person name="Campbell K."/>
            <person name="Whitaker R."/>
        </authorList>
    </citation>
    <scope>NUCLEOTIDE SEQUENCE [LARGE SCALE GENOMIC DNA]</scope>
    <source>
        <strain evidence="7 10">GG12-C01-09</strain>
        <strain evidence="8 9">NG05B_CO5_07</strain>
    </source>
</reference>
<dbReference type="Gene3D" id="1.20.1250.20">
    <property type="entry name" value="MFS general substrate transporter like domains"/>
    <property type="match status" value="2"/>
</dbReference>
<dbReference type="AlphaFoldDB" id="A0A0U3FL65"/>
<feature type="transmembrane region" description="Helical" evidence="5">
    <location>
        <begin position="39"/>
        <end position="60"/>
    </location>
</feature>
<feature type="transmembrane region" description="Helical" evidence="5">
    <location>
        <begin position="206"/>
        <end position="224"/>
    </location>
</feature>
<evidence type="ECO:0000256" key="5">
    <source>
        <dbReference type="SAM" id="Phobius"/>
    </source>
</evidence>
<dbReference type="InterPro" id="IPR011701">
    <property type="entry name" value="MFS"/>
</dbReference>
<dbReference type="RefSeq" id="WP_011278104.1">
    <property type="nucleotide sequence ID" value="NZ_BHWZ01000003.1"/>
</dbReference>
<dbReference type="SUPFAM" id="SSF103473">
    <property type="entry name" value="MFS general substrate transporter"/>
    <property type="match status" value="1"/>
</dbReference>
<evidence type="ECO:0000313" key="10">
    <source>
        <dbReference type="Proteomes" id="UP000065473"/>
    </source>
</evidence>
<evidence type="ECO:0000313" key="8">
    <source>
        <dbReference type="EMBL" id="ALU31253.1"/>
    </source>
</evidence>
<name>A0A0U3FL65_9CREN</name>
<evidence type="ECO:0000259" key="6">
    <source>
        <dbReference type="PROSITE" id="PS50850"/>
    </source>
</evidence>
<evidence type="ECO:0000313" key="9">
    <source>
        <dbReference type="Proteomes" id="UP000060043"/>
    </source>
</evidence>
<dbReference type="Proteomes" id="UP000065473">
    <property type="component" value="Chromosome"/>
</dbReference>
<feature type="transmembrane region" description="Helical" evidence="5">
    <location>
        <begin position="276"/>
        <end position="293"/>
    </location>
</feature>
<keyword evidence="4 5" id="KW-0472">Membrane</keyword>
<keyword evidence="3 5" id="KW-1133">Transmembrane helix</keyword>
<dbReference type="CDD" id="cd17478">
    <property type="entry name" value="MFS_FsR"/>
    <property type="match status" value="1"/>
</dbReference>
<dbReference type="InterPro" id="IPR005829">
    <property type="entry name" value="Sugar_transporter_CS"/>
</dbReference>
<evidence type="ECO:0000256" key="2">
    <source>
        <dbReference type="ARBA" id="ARBA00022692"/>
    </source>
</evidence>
<dbReference type="InterPro" id="IPR036259">
    <property type="entry name" value="MFS_trans_sf"/>
</dbReference>
<evidence type="ECO:0000256" key="3">
    <source>
        <dbReference type="ARBA" id="ARBA00022989"/>
    </source>
</evidence>
<dbReference type="PROSITE" id="PS00216">
    <property type="entry name" value="SUGAR_TRANSPORT_1"/>
    <property type="match status" value="1"/>
</dbReference>
<dbReference type="Proteomes" id="UP000060043">
    <property type="component" value="Chromosome"/>
</dbReference>
<feature type="transmembrane region" description="Helical" evidence="5">
    <location>
        <begin position="72"/>
        <end position="93"/>
    </location>
</feature>
<dbReference type="PROSITE" id="PS50850">
    <property type="entry name" value="MFS"/>
    <property type="match status" value="1"/>
</dbReference>
<evidence type="ECO:0000256" key="1">
    <source>
        <dbReference type="ARBA" id="ARBA00004141"/>
    </source>
</evidence>
<dbReference type="OMA" id="YFYMASF"/>
<evidence type="ECO:0000313" key="7">
    <source>
        <dbReference type="EMBL" id="ALU28542.1"/>
    </source>
</evidence>
<feature type="transmembrane region" description="Helical" evidence="5">
    <location>
        <begin position="244"/>
        <end position="269"/>
    </location>
</feature>
<dbReference type="GO" id="GO:0005886">
    <property type="term" value="C:plasma membrane"/>
    <property type="evidence" value="ECO:0007669"/>
    <property type="project" value="TreeGrafter"/>
</dbReference>
<organism evidence="7 10">
    <name type="scientific">Sulfolobus acidocaldarius</name>
    <dbReference type="NCBI Taxonomy" id="2285"/>
    <lineage>
        <taxon>Archaea</taxon>
        <taxon>Thermoproteota</taxon>
        <taxon>Thermoprotei</taxon>
        <taxon>Sulfolobales</taxon>
        <taxon>Sulfolobaceae</taxon>
        <taxon>Sulfolobus</taxon>
    </lineage>
</organism>
<feature type="transmembrane region" description="Helical" evidence="5">
    <location>
        <begin position="299"/>
        <end position="323"/>
    </location>
</feature>
<dbReference type="PaxDb" id="1435377-SUSAZ_05995"/>
<dbReference type="GO" id="GO:0022857">
    <property type="term" value="F:transmembrane transporter activity"/>
    <property type="evidence" value="ECO:0007669"/>
    <property type="project" value="InterPro"/>
</dbReference>
<accession>A0A0U3FL65</accession>
<feature type="transmembrane region" description="Helical" evidence="5">
    <location>
        <begin position="165"/>
        <end position="185"/>
    </location>
</feature>
<feature type="transmembrane region" description="Helical" evidence="5">
    <location>
        <begin position="99"/>
        <end position="121"/>
    </location>
</feature>